<name>A0AA36EME9_LACSI</name>
<sequence length="116" mass="12380">MAQLSIVKKASVLVVVALSAVATVSAQAMAPAPSPNAGAAFSLPASDQLRSMVDKDEDLHEIPRGVACHRTKEPTKFGTCEERQYDNGCHLSSNSRGSIVDNIGEAIRKETWDTLN</sequence>
<reference evidence="2" key="1">
    <citation type="submission" date="2023-04" db="EMBL/GenBank/DDBJ databases">
        <authorList>
            <person name="Vijverberg K."/>
            <person name="Xiong W."/>
            <person name="Schranz E."/>
        </authorList>
    </citation>
    <scope>NUCLEOTIDE SEQUENCE</scope>
</reference>
<keyword evidence="1" id="KW-0732">Signal</keyword>
<dbReference type="Proteomes" id="UP001177003">
    <property type="component" value="Chromosome 9"/>
</dbReference>
<evidence type="ECO:0000313" key="2">
    <source>
        <dbReference type="EMBL" id="CAI9301329.1"/>
    </source>
</evidence>
<dbReference type="EMBL" id="OX465085">
    <property type="protein sequence ID" value="CAI9301329.1"/>
    <property type="molecule type" value="Genomic_DNA"/>
</dbReference>
<evidence type="ECO:0000313" key="3">
    <source>
        <dbReference type="Proteomes" id="UP001177003"/>
    </source>
</evidence>
<keyword evidence="3" id="KW-1185">Reference proteome</keyword>
<accession>A0AA36EME9</accession>
<evidence type="ECO:0000256" key="1">
    <source>
        <dbReference type="SAM" id="SignalP"/>
    </source>
</evidence>
<protein>
    <submittedName>
        <fullName evidence="2">Uncharacterized protein</fullName>
    </submittedName>
</protein>
<organism evidence="2 3">
    <name type="scientific">Lactuca saligna</name>
    <name type="common">Willowleaf lettuce</name>
    <dbReference type="NCBI Taxonomy" id="75948"/>
    <lineage>
        <taxon>Eukaryota</taxon>
        <taxon>Viridiplantae</taxon>
        <taxon>Streptophyta</taxon>
        <taxon>Embryophyta</taxon>
        <taxon>Tracheophyta</taxon>
        <taxon>Spermatophyta</taxon>
        <taxon>Magnoliopsida</taxon>
        <taxon>eudicotyledons</taxon>
        <taxon>Gunneridae</taxon>
        <taxon>Pentapetalae</taxon>
        <taxon>asterids</taxon>
        <taxon>campanulids</taxon>
        <taxon>Asterales</taxon>
        <taxon>Asteraceae</taxon>
        <taxon>Cichorioideae</taxon>
        <taxon>Cichorieae</taxon>
        <taxon>Lactucinae</taxon>
        <taxon>Lactuca</taxon>
    </lineage>
</organism>
<feature type="chain" id="PRO_5041279519" evidence="1">
    <location>
        <begin position="27"/>
        <end position="116"/>
    </location>
</feature>
<dbReference type="AlphaFoldDB" id="A0AA36EME9"/>
<proteinExistence type="predicted"/>
<feature type="signal peptide" evidence="1">
    <location>
        <begin position="1"/>
        <end position="26"/>
    </location>
</feature>
<gene>
    <name evidence="2" type="ORF">LSALG_LOCUS39888</name>
</gene>